<organism evidence="8 9">
    <name type="scientific">Paramecium pentaurelia</name>
    <dbReference type="NCBI Taxonomy" id="43138"/>
    <lineage>
        <taxon>Eukaryota</taxon>
        <taxon>Sar</taxon>
        <taxon>Alveolata</taxon>
        <taxon>Ciliophora</taxon>
        <taxon>Intramacronucleata</taxon>
        <taxon>Oligohymenophorea</taxon>
        <taxon>Peniculida</taxon>
        <taxon>Parameciidae</taxon>
        <taxon>Paramecium</taxon>
    </lineage>
</organism>
<dbReference type="InterPro" id="IPR017441">
    <property type="entry name" value="Protein_kinase_ATP_BS"/>
</dbReference>
<dbReference type="Proteomes" id="UP000689195">
    <property type="component" value="Unassembled WGS sequence"/>
</dbReference>
<proteinExistence type="predicted"/>
<dbReference type="InterPro" id="IPR000719">
    <property type="entry name" value="Prot_kinase_dom"/>
</dbReference>
<dbReference type="PROSITE" id="PS00107">
    <property type="entry name" value="PROTEIN_KINASE_ATP"/>
    <property type="match status" value="1"/>
</dbReference>
<dbReference type="GO" id="GO:0005829">
    <property type="term" value="C:cytosol"/>
    <property type="evidence" value="ECO:0007669"/>
    <property type="project" value="TreeGrafter"/>
</dbReference>
<dbReference type="PANTHER" id="PTHR24348:SF22">
    <property type="entry name" value="NON-SPECIFIC SERINE_THREONINE PROTEIN KINASE"/>
    <property type="match status" value="1"/>
</dbReference>
<name>A0A8S1VQ91_9CILI</name>
<evidence type="ECO:0000256" key="3">
    <source>
        <dbReference type="ARBA" id="ARBA00022741"/>
    </source>
</evidence>
<evidence type="ECO:0000313" key="8">
    <source>
        <dbReference type="EMBL" id="CAD8178871.1"/>
    </source>
</evidence>
<evidence type="ECO:0000256" key="2">
    <source>
        <dbReference type="ARBA" id="ARBA00022679"/>
    </source>
</evidence>
<dbReference type="PROSITE" id="PS50011">
    <property type="entry name" value="PROTEIN_KINASE_DOM"/>
    <property type="match status" value="1"/>
</dbReference>
<dbReference type="GO" id="GO:0005524">
    <property type="term" value="F:ATP binding"/>
    <property type="evidence" value="ECO:0007669"/>
    <property type="project" value="UniProtKB-UniRule"/>
</dbReference>
<dbReference type="FunFam" id="3.30.200.20:FF:000131">
    <property type="entry name" value="Dual specificity protein kinase TTK"/>
    <property type="match status" value="1"/>
</dbReference>
<keyword evidence="3 6" id="KW-0547">Nucleotide-binding</keyword>
<keyword evidence="1" id="KW-0723">Serine/threonine-protein kinase</keyword>
<dbReference type="AlphaFoldDB" id="A0A8S1VQ91"/>
<evidence type="ECO:0000256" key="6">
    <source>
        <dbReference type="PROSITE-ProRule" id="PRU10141"/>
    </source>
</evidence>
<feature type="binding site" evidence="6">
    <location>
        <position position="47"/>
    </location>
    <ligand>
        <name>ATP</name>
        <dbReference type="ChEBI" id="CHEBI:30616"/>
    </ligand>
</feature>
<dbReference type="InterPro" id="IPR045269">
    <property type="entry name" value="Atg1-like"/>
</dbReference>
<keyword evidence="2" id="KW-0808">Transferase</keyword>
<accession>A0A8S1VQ91</accession>
<keyword evidence="4" id="KW-0418">Kinase</keyword>
<dbReference type="GO" id="GO:0004674">
    <property type="term" value="F:protein serine/threonine kinase activity"/>
    <property type="evidence" value="ECO:0007669"/>
    <property type="project" value="UniProtKB-KW"/>
</dbReference>
<reference evidence="8" key="1">
    <citation type="submission" date="2021-01" db="EMBL/GenBank/DDBJ databases">
        <authorList>
            <consortium name="Genoscope - CEA"/>
            <person name="William W."/>
        </authorList>
    </citation>
    <scope>NUCLEOTIDE SEQUENCE</scope>
</reference>
<dbReference type="OrthoDB" id="310231at2759"/>
<evidence type="ECO:0000256" key="1">
    <source>
        <dbReference type="ARBA" id="ARBA00022527"/>
    </source>
</evidence>
<evidence type="ECO:0000256" key="5">
    <source>
        <dbReference type="ARBA" id="ARBA00022840"/>
    </source>
</evidence>
<dbReference type="GO" id="GO:0005776">
    <property type="term" value="C:autophagosome"/>
    <property type="evidence" value="ECO:0007669"/>
    <property type="project" value="TreeGrafter"/>
</dbReference>
<comment type="caution">
    <text evidence="8">The sequence shown here is derived from an EMBL/GenBank/DDBJ whole genome shotgun (WGS) entry which is preliminary data.</text>
</comment>
<keyword evidence="5 6" id="KW-0067">ATP-binding</keyword>
<gene>
    <name evidence="8" type="ORF">PPENT_87.1.T0700150</name>
</gene>
<dbReference type="GO" id="GO:0000045">
    <property type="term" value="P:autophagosome assembly"/>
    <property type="evidence" value="ECO:0007669"/>
    <property type="project" value="TreeGrafter"/>
</dbReference>
<dbReference type="EMBL" id="CAJJDO010000070">
    <property type="protein sequence ID" value="CAD8178871.1"/>
    <property type="molecule type" value="Genomic_DNA"/>
</dbReference>
<evidence type="ECO:0000313" key="9">
    <source>
        <dbReference type="Proteomes" id="UP000689195"/>
    </source>
</evidence>
<dbReference type="GO" id="GO:0000407">
    <property type="term" value="C:phagophore assembly site"/>
    <property type="evidence" value="ECO:0007669"/>
    <property type="project" value="TreeGrafter"/>
</dbReference>
<sequence length="596" mass="70752">MKEKFSGVQEIQEVFQNRYTNPQLIGLGAFSQVYKCENNNKEFVAIKIVALNRIEKEVIPYMINEIVLLQSSQNNNIIQLIEAFQTPNRLYLVLEYCFIDLEKMTKKYYRKCLPDDLVIIILRQLVNGLHHLHKNKIIHRDIKLANIGVKLSTDDEQKLKQINDLSVFRNAQYKLLDLGLAKKLINEDLTNTFAGTELNMAPEILLRQPYSISADMYSLGVSIFQLITGEMPYKIVRGSLEIVKYETANFHLIKNETLRTIVQKMLKYDPKDRLSWPELYKNQFFNIKRGQTQSILDLQLKNNQIIYNSIENENREIEEEKFYDCENDEQIKQDKINLLSQLNNSFTSQYVCKIQMNQQQITKIKYWNQLYNIHILLNKLSSNIIILINSINYMANDLMYYSLNSEFNSYINYLCDLNQQTYNYLKLDINNNFSEYNTFQDYITLKNILESDEVQLNIQENRQNEIMLFSDICCFARKQFKLLKSLDLKVFPFKSEEFQQQTINNNILIYNQILGIMYDSHYKICENNSQQFKLIQSQIYRILIDLARVRAMFGIDWQGGDQKINELRLEDYQIEPDLLSEFLTEILQFYQLRYDQ</sequence>
<keyword evidence="9" id="KW-1185">Reference proteome</keyword>
<dbReference type="SMART" id="SM00220">
    <property type="entry name" value="S_TKc"/>
    <property type="match status" value="1"/>
</dbReference>
<protein>
    <recommendedName>
        <fullName evidence="7">Protein kinase domain-containing protein</fullName>
    </recommendedName>
</protein>
<dbReference type="GO" id="GO:0016020">
    <property type="term" value="C:membrane"/>
    <property type="evidence" value="ECO:0007669"/>
    <property type="project" value="TreeGrafter"/>
</dbReference>
<dbReference type="GO" id="GO:0010506">
    <property type="term" value="P:regulation of autophagy"/>
    <property type="evidence" value="ECO:0007669"/>
    <property type="project" value="InterPro"/>
</dbReference>
<feature type="domain" description="Protein kinase" evidence="7">
    <location>
        <begin position="19"/>
        <end position="285"/>
    </location>
</feature>
<evidence type="ECO:0000259" key="7">
    <source>
        <dbReference type="PROSITE" id="PS50011"/>
    </source>
</evidence>
<dbReference type="PANTHER" id="PTHR24348">
    <property type="entry name" value="SERINE/THREONINE-PROTEIN KINASE UNC-51-RELATED"/>
    <property type="match status" value="1"/>
</dbReference>
<evidence type="ECO:0000256" key="4">
    <source>
        <dbReference type="ARBA" id="ARBA00022777"/>
    </source>
</evidence>
<dbReference type="Pfam" id="PF00069">
    <property type="entry name" value="Pkinase"/>
    <property type="match status" value="1"/>
</dbReference>